<dbReference type="PANTHER" id="PTHR42714">
    <property type="entry name" value="TRNA MODIFICATION GTPASE GTPBP3"/>
    <property type="match status" value="1"/>
</dbReference>
<dbReference type="SUPFAM" id="SSF52540">
    <property type="entry name" value="P-loop containing nucleoside triphosphate hydrolases"/>
    <property type="match status" value="1"/>
</dbReference>
<keyword evidence="7 10" id="KW-0460">Magnesium</keyword>
<dbReference type="FunFam" id="3.40.50.300:FF:001376">
    <property type="entry name" value="tRNA modification GTPase MnmE"/>
    <property type="match status" value="1"/>
</dbReference>
<evidence type="ECO:0000256" key="7">
    <source>
        <dbReference type="ARBA" id="ARBA00022842"/>
    </source>
</evidence>
<keyword evidence="9 10" id="KW-0342">GTP-binding</keyword>
<dbReference type="GO" id="GO:0003924">
    <property type="term" value="F:GTPase activity"/>
    <property type="evidence" value="ECO:0007669"/>
    <property type="project" value="UniProtKB-UniRule"/>
</dbReference>
<feature type="binding site" evidence="10">
    <location>
        <position position="126"/>
    </location>
    <ligand>
        <name>(6S)-5-formyl-5,6,7,8-tetrahydrofolate</name>
        <dbReference type="ChEBI" id="CHEBI:57457"/>
    </ligand>
</feature>
<dbReference type="InterPro" id="IPR018948">
    <property type="entry name" value="GTP-bd_TrmE_N"/>
</dbReference>
<feature type="binding site" evidence="10">
    <location>
        <begin position="232"/>
        <end position="237"/>
    </location>
    <ligand>
        <name>GTP</name>
        <dbReference type="ChEBI" id="CHEBI:37565"/>
    </ligand>
</feature>
<dbReference type="NCBIfam" id="TIGR00450">
    <property type="entry name" value="mnmE_trmE_thdF"/>
    <property type="match status" value="1"/>
</dbReference>
<dbReference type="PROSITE" id="PS51709">
    <property type="entry name" value="G_TRME"/>
    <property type="match status" value="1"/>
</dbReference>
<dbReference type="GO" id="GO:0042802">
    <property type="term" value="F:identical protein binding"/>
    <property type="evidence" value="ECO:0007669"/>
    <property type="project" value="UniProtKB-ARBA"/>
</dbReference>
<dbReference type="Pfam" id="PF10396">
    <property type="entry name" value="TrmE_N"/>
    <property type="match status" value="1"/>
</dbReference>
<dbReference type="InterPro" id="IPR004520">
    <property type="entry name" value="GTPase_MnmE"/>
</dbReference>
<keyword evidence="6 10" id="KW-0378">Hydrolase</keyword>
<gene>
    <name evidence="10 13" type="primary">mnmE</name>
    <name evidence="10" type="synonym">trmE</name>
    <name evidence="13" type="ORF">D1614_14265</name>
</gene>
<feature type="binding site" evidence="10">
    <location>
        <begin position="276"/>
        <end position="279"/>
    </location>
    <ligand>
        <name>GTP</name>
        <dbReference type="ChEBI" id="CHEBI:37565"/>
    </ligand>
</feature>
<evidence type="ECO:0000256" key="6">
    <source>
        <dbReference type="ARBA" id="ARBA00022801"/>
    </source>
</evidence>
<proteinExistence type="inferred from homology"/>
<feature type="binding site" evidence="10">
    <location>
        <position position="253"/>
    </location>
    <ligand>
        <name>K(+)</name>
        <dbReference type="ChEBI" id="CHEBI:29103"/>
    </ligand>
</feature>
<keyword evidence="14" id="KW-1185">Reference proteome</keyword>
<evidence type="ECO:0000256" key="9">
    <source>
        <dbReference type="ARBA" id="ARBA00023134"/>
    </source>
</evidence>
<dbReference type="PANTHER" id="PTHR42714:SF2">
    <property type="entry name" value="TRNA MODIFICATION GTPASE GTPBP3, MITOCHONDRIAL"/>
    <property type="match status" value="1"/>
</dbReference>
<comment type="subunit">
    <text evidence="10">Homodimer. Heterotetramer of two MnmE and two MnmG subunits.</text>
</comment>
<feature type="binding site" evidence="10">
    <location>
        <position position="256"/>
    </location>
    <ligand>
        <name>K(+)</name>
        <dbReference type="ChEBI" id="CHEBI:29103"/>
    </ligand>
</feature>
<dbReference type="GO" id="GO:0030488">
    <property type="term" value="P:tRNA methylation"/>
    <property type="evidence" value="ECO:0007669"/>
    <property type="project" value="TreeGrafter"/>
</dbReference>
<dbReference type="GO" id="GO:0005525">
    <property type="term" value="F:GTP binding"/>
    <property type="evidence" value="ECO:0007669"/>
    <property type="project" value="UniProtKB-UniRule"/>
</dbReference>
<dbReference type="OrthoDB" id="9805918at2"/>
<feature type="binding site" evidence="10">
    <location>
        <position position="232"/>
    </location>
    <ligand>
        <name>K(+)</name>
        <dbReference type="ChEBI" id="CHEBI:29103"/>
    </ligand>
</feature>
<comment type="cofactor">
    <cofactor evidence="10">
        <name>K(+)</name>
        <dbReference type="ChEBI" id="CHEBI:29103"/>
    </cofactor>
    <text evidence="10">Binds 1 potassium ion per subunit.</text>
</comment>
<evidence type="ECO:0000256" key="11">
    <source>
        <dbReference type="RuleBase" id="RU003313"/>
    </source>
</evidence>
<keyword evidence="3 10" id="KW-0819">tRNA processing</keyword>
<dbReference type="InterPro" id="IPR025867">
    <property type="entry name" value="MnmE_helical"/>
</dbReference>
<dbReference type="Pfam" id="PF01926">
    <property type="entry name" value="MMR_HSR1"/>
    <property type="match status" value="1"/>
</dbReference>
<evidence type="ECO:0000313" key="14">
    <source>
        <dbReference type="Proteomes" id="UP000265926"/>
    </source>
</evidence>
<comment type="subcellular location">
    <subcellularLocation>
        <location evidence="10">Cytoplasm</location>
    </subcellularLocation>
</comment>
<dbReference type="Gene3D" id="3.30.1360.120">
    <property type="entry name" value="Probable tRNA modification gtpase trme, domain 1"/>
    <property type="match status" value="1"/>
</dbReference>
<organism evidence="13 14">
    <name type="scientific">Maribellus luteus</name>
    <dbReference type="NCBI Taxonomy" id="2305463"/>
    <lineage>
        <taxon>Bacteria</taxon>
        <taxon>Pseudomonadati</taxon>
        <taxon>Bacteroidota</taxon>
        <taxon>Bacteroidia</taxon>
        <taxon>Marinilabiliales</taxon>
        <taxon>Prolixibacteraceae</taxon>
        <taxon>Maribellus</taxon>
    </lineage>
</organism>
<feature type="binding site" evidence="10">
    <location>
        <position position="87"/>
    </location>
    <ligand>
        <name>(6S)-5-formyl-5,6,7,8-tetrahydrofolate</name>
        <dbReference type="ChEBI" id="CHEBI:57457"/>
    </ligand>
</feature>
<name>A0A399SW95_9BACT</name>
<evidence type="ECO:0000259" key="12">
    <source>
        <dbReference type="PROSITE" id="PS51709"/>
    </source>
</evidence>
<keyword evidence="2 10" id="KW-0963">Cytoplasm</keyword>
<dbReference type="Gene3D" id="3.40.50.300">
    <property type="entry name" value="P-loop containing nucleotide triphosphate hydrolases"/>
    <property type="match status" value="1"/>
</dbReference>
<dbReference type="InterPro" id="IPR027417">
    <property type="entry name" value="P-loop_NTPase"/>
</dbReference>
<keyword evidence="8 10" id="KW-0630">Potassium</keyword>
<dbReference type="CDD" id="cd04164">
    <property type="entry name" value="trmE"/>
    <property type="match status" value="1"/>
</dbReference>
<dbReference type="InterPro" id="IPR027368">
    <property type="entry name" value="MnmE_dom2"/>
</dbReference>
<dbReference type="FunFam" id="3.30.1360.120:FF:000003">
    <property type="entry name" value="tRNA modification GTPase MnmE"/>
    <property type="match status" value="1"/>
</dbReference>
<evidence type="ECO:0000256" key="5">
    <source>
        <dbReference type="ARBA" id="ARBA00022741"/>
    </source>
</evidence>
<feature type="binding site" evidence="10">
    <location>
        <position position="236"/>
    </location>
    <ligand>
        <name>Mg(2+)</name>
        <dbReference type="ChEBI" id="CHEBI:18420"/>
    </ligand>
</feature>
<comment type="caution">
    <text evidence="10">Lacks conserved residue(s) required for the propagation of feature annotation.</text>
</comment>
<reference evidence="13 14" key="1">
    <citation type="submission" date="2018-08" db="EMBL/GenBank/DDBJ databases">
        <title>Pallidiluteibacterium maritimus gen. nov., sp. nov., isolated from coastal sediment.</title>
        <authorList>
            <person name="Zhou L.Y."/>
        </authorList>
    </citation>
    <scope>NUCLEOTIDE SEQUENCE [LARGE SCALE GENOMIC DNA]</scope>
    <source>
        <strain evidence="13 14">XSD2</strain>
    </source>
</reference>
<dbReference type="InterPro" id="IPR005225">
    <property type="entry name" value="Small_GTP-bd"/>
</dbReference>
<dbReference type="EMBL" id="QWGR01000007">
    <property type="protein sequence ID" value="RIJ47738.1"/>
    <property type="molecule type" value="Genomic_DNA"/>
</dbReference>
<dbReference type="GO" id="GO:0046872">
    <property type="term" value="F:metal ion binding"/>
    <property type="evidence" value="ECO:0007669"/>
    <property type="project" value="UniProtKB-KW"/>
</dbReference>
<feature type="binding site" evidence="10">
    <location>
        <position position="464"/>
    </location>
    <ligand>
        <name>(6S)-5-formyl-5,6,7,8-tetrahydrofolate</name>
        <dbReference type="ChEBI" id="CHEBI:57457"/>
    </ligand>
</feature>
<feature type="binding site" evidence="10">
    <location>
        <position position="257"/>
    </location>
    <ligand>
        <name>Mg(2+)</name>
        <dbReference type="ChEBI" id="CHEBI:18420"/>
    </ligand>
</feature>
<accession>A0A399SW95</accession>
<evidence type="ECO:0000256" key="8">
    <source>
        <dbReference type="ARBA" id="ARBA00022958"/>
    </source>
</evidence>
<evidence type="ECO:0000313" key="13">
    <source>
        <dbReference type="EMBL" id="RIJ47738.1"/>
    </source>
</evidence>
<dbReference type="Pfam" id="PF12631">
    <property type="entry name" value="MnmE_helical"/>
    <property type="match status" value="1"/>
</dbReference>
<dbReference type="InterPro" id="IPR027266">
    <property type="entry name" value="TrmE/GcvT-like"/>
</dbReference>
<comment type="function">
    <text evidence="10">Exhibits a very high intrinsic GTPase hydrolysis rate. Involved in the addition of a carboxymethylaminomethyl (cmnm) group at the wobble position (U34) of certain tRNAs, forming tRNA-cmnm(5)s(2)U34.</text>
</comment>
<feature type="domain" description="TrmE-type G" evidence="12">
    <location>
        <begin position="222"/>
        <end position="387"/>
    </location>
</feature>
<dbReference type="InterPro" id="IPR031168">
    <property type="entry name" value="G_TrmE"/>
</dbReference>
<sequence>MLDQSTICAISTSPGMGAIAVIRLSGSEAIAIAGKSFRSPNKNKKLIEQAPNTLHFGQFTNQQEIIDEVVMALFKAPHSFTGEDIVEISCHGSTFIQQKILEVLIENGARMALPGEFTQRAFLNGKMDLSQAEAVADVIASSNAAAHKLAINQMRGGFSKEIGALREQLLHFTAMVELELDFSEEDVEFADRSELRSLTERIERLLRKLKNSFQLGNAIKNGIPVAIVGETNVGKSTLLNALLNEDKAIVSDIHGTTRDVIEDVVNIHGTAFRFFDTAGIRETSDHIETLGIERSYSKLEQATVVLLVVDTHNPYPLVKSRIDKIRERISPGQTLIIVANKIDSGLRDTIQQLEVLDLADNEKIVFIAARKKENLDELIDHMTHSVNIDTVEQDVIVTNARHYEILKHAHEAILRVLNGLDTGITGDFLSQDIRECLHYLSEITGEISNYEVLGHIFKNFCIGK</sequence>
<evidence type="ECO:0000256" key="2">
    <source>
        <dbReference type="ARBA" id="ARBA00022490"/>
    </source>
</evidence>
<evidence type="ECO:0000256" key="3">
    <source>
        <dbReference type="ARBA" id="ARBA00022694"/>
    </source>
</evidence>
<comment type="similarity">
    <text evidence="1 10 11">Belongs to the TRAFAC class TrmE-Era-EngA-EngB-Septin-like GTPase superfamily. TrmE GTPase family.</text>
</comment>
<feature type="binding site" evidence="10">
    <location>
        <begin position="251"/>
        <end position="257"/>
    </location>
    <ligand>
        <name>GTP</name>
        <dbReference type="ChEBI" id="CHEBI:37565"/>
    </ligand>
</feature>
<protein>
    <recommendedName>
        <fullName evidence="10">tRNA modification GTPase MnmE</fullName>
        <ecNumber evidence="10">3.6.-.-</ecNumber>
    </recommendedName>
</protein>
<dbReference type="EC" id="3.6.-.-" evidence="10"/>
<dbReference type="NCBIfam" id="TIGR00231">
    <property type="entry name" value="small_GTP"/>
    <property type="match status" value="1"/>
</dbReference>
<feature type="binding site" evidence="10">
    <location>
        <position position="251"/>
    </location>
    <ligand>
        <name>K(+)</name>
        <dbReference type="ChEBI" id="CHEBI:29103"/>
    </ligand>
</feature>
<keyword evidence="5 10" id="KW-0547">Nucleotide-binding</keyword>
<evidence type="ECO:0000256" key="4">
    <source>
        <dbReference type="ARBA" id="ARBA00022723"/>
    </source>
</evidence>
<dbReference type="PRINTS" id="PR00449">
    <property type="entry name" value="RASTRNSFRMNG"/>
</dbReference>
<comment type="caution">
    <text evidence="13">The sequence shown here is derived from an EMBL/GenBank/DDBJ whole genome shotgun (WGS) entry which is preliminary data.</text>
</comment>
<dbReference type="HAMAP" id="MF_00379">
    <property type="entry name" value="GTPase_MnmE"/>
    <property type="match status" value="1"/>
</dbReference>
<evidence type="ECO:0000256" key="1">
    <source>
        <dbReference type="ARBA" id="ARBA00011043"/>
    </source>
</evidence>
<feature type="binding site" evidence="10">
    <location>
        <position position="23"/>
    </location>
    <ligand>
        <name>(6S)-5-formyl-5,6,7,8-tetrahydrofolate</name>
        <dbReference type="ChEBI" id="CHEBI:57457"/>
    </ligand>
</feature>
<evidence type="ECO:0000256" key="10">
    <source>
        <dbReference type="HAMAP-Rule" id="MF_00379"/>
    </source>
</evidence>
<dbReference type="Proteomes" id="UP000265926">
    <property type="component" value="Unassembled WGS sequence"/>
</dbReference>
<keyword evidence="4 10" id="KW-0479">Metal-binding</keyword>
<dbReference type="InterPro" id="IPR006073">
    <property type="entry name" value="GTP-bd"/>
</dbReference>
<dbReference type="RefSeq" id="WP_119438626.1">
    <property type="nucleotide sequence ID" value="NZ_QWGR01000007.1"/>
</dbReference>
<dbReference type="Gene3D" id="1.20.120.430">
    <property type="entry name" value="tRNA modification GTPase MnmE domain 2"/>
    <property type="match status" value="1"/>
</dbReference>
<dbReference type="SUPFAM" id="SSF116878">
    <property type="entry name" value="TrmE connector domain"/>
    <property type="match status" value="1"/>
</dbReference>
<dbReference type="CDD" id="cd14858">
    <property type="entry name" value="TrmE_N"/>
    <property type="match status" value="1"/>
</dbReference>
<dbReference type="AlphaFoldDB" id="A0A399SW95"/>
<dbReference type="GO" id="GO:0005829">
    <property type="term" value="C:cytosol"/>
    <property type="evidence" value="ECO:0007669"/>
    <property type="project" value="TreeGrafter"/>
</dbReference>
<dbReference type="GO" id="GO:0002098">
    <property type="term" value="P:tRNA wobble uridine modification"/>
    <property type="evidence" value="ECO:0007669"/>
    <property type="project" value="TreeGrafter"/>
</dbReference>